<keyword evidence="4 10" id="KW-0812">Transmembrane</keyword>
<dbReference type="AlphaFoldDB" id="A0A4Y7LJA0"/>
<dbReference type="GO" id="GO:0034220">
    <property type="term" value="P:monoatomic ion transmembrane transport"/>
    <property type="evidence" value="ECO:0007669"/>
    <property type="project" value="UniProtKB-KW"/>
</dbReference>
<keyword evidence="6" id="KW-0406">Ion transport</keyword>
<comment type="subcellular location">
    <subcellularLocation>
        <location evidence="1">Membrane</location>
        <topology evidence="1">Multi-pass membrane protein</topology>
    </subcellularLocation>
</comment>
<evidence type="ECO:0000256" key="1">
    <source>
        <dbReference type="ARBA" id="ARBA00004141"/>
    </source>
</evidence>
<feature type="transmembrane region" description="Helical" evidence="10">
    <location>
        <begin position="101"/>
        <end position="120"/>
    </location>
</feature>
<dbReference type="STRING" id="3469.A0A4Y7LJA0"/>
<evidence type="ECO:0000256" key="2">
    <source>
        <dbReference type="ARBA" id="ARBA00007079"/>
    </source>
</evidence>
<evidence type="ECO:0000313" key="11">
    <source>
        <dbReference type="EMBL" id="RZC84690.1"/>
    </source>
</evidence>
<dbReference type="Gramene" id="RZC84690">
    <property type="protein sequence ID" value="RZC84690"/>
    <property type="gene ID" value="C5167_047476"/>
</dbReference>
<proteinExistence type="inferred from homology"/>
<evidence type="ECO:0008006" key="13">
    <source>
        <dbReference type="Google" id="ProtNLM"/>
    </source>
</evidence>
<evidence type="ECO:0000313" key="12">
    <source>
        <dbReference type="Proteomes" id="UP000316621"/>
    </source>
</evidence>
<evidence type="ECO:0000256" key="6">
    <source>
        <dbReference type="ARBA" id="ARBA00023065"/>
    </source>
</evidence>
<keyword evidence="8" id="KW-0407">Ion channel</keyword>
<dbReference type="GO" id="GO:0016020">
    <property type="term" value="C:membrane"/>
    <property type="evidence" value="ECO:0007669"/>
    <property type="project" value="UniProtKB-SubCell"/>
</dbReference>
<dbReference type="PANTHER" id="PTHR31086">
    <property type="entry name" value="ALUMINUM-ACTIVATED MALATE TRANSPORTER 10"/>
    <property type="match status" value="1"/>
</dbReference>
<evidence type="ECO:0000256" key="4">
    <source>
        <dbReference type="ARBA" id="ARBA00022692"/>
    </source>
</evidence>
<evidence type="ECO:0000256" key="3">
    <source>
        <dbReference type="ARBA" id="ARBA00022448"/>
    </source>
</evidence>
<dbReference type="Pfam" id="PF11744">
    <property type="entry name" value="ALMT"/>
    <property type="match status" value="2"/>
</dbReference>
<feature type="transmembrane region" description="Helical" evidence="10">
    <location>
        <begin position="164"/>
        <end position="181"/>
    </location>
</feature>
<feature type="transmembrane region" description="Helical" evidence="10">
    <location>
        <begin position="127"/>
        <end position="144"/>
    </location>
</feature>
<feature type="transmembrane region" description="Helical" evidence="10">
    <location>
        <begin position="193"/>
        <end position="213"/>
    </location>
</feature>
<dbReference type="OMA" id="MTVWSIM"/>
<dbReference type="InterPro" id="IPR020966">
    <property type="entry name" value="ALMT"/>
</dbReference>
<dbReference type="Proteomes" id="UP000316621">
    <property type="component" value="Chromosome 11"/>
</dbReference>
<dbReference type="GO" id="GO:0015743">
    <property type="term" value="P:malate transport"/>
    <property type="evidence" value="ECO:0007669"/>
    <property type="project" value="InterPro"/>
</dbReference>
<organism evidence="11 12">
    <name type="scientific">Papaver somniferum</name>
    <name type="common">Opium poppy</name>
    <dbReference type="NCBI Taxonomy" id="3469"/>
    <lineage>
        <taxon>Eukaryota</taxon>
        <taxon>Viridiplantae</taxon>
        <taxon>Streptophyta</taxon>
        <taxon>Embryophyta</taxon>
        <taxon>Tracheophyta</taxon>
        <taxon>Spermatophyta</taxon>
        <taxon>Magnoliopsida</taxon>
        <taxon>Ranunculales</taxon>
        <taxon>Papaveraceae</taxon>
        <taxon>Papaveroideae</taxon>
        <taxon>Papaver</taxon>
    </lineage>
</organism>
<evidence type="ECO:0000256" key="7">
    <source>
        <dbReference type="ARBA" id="ARBA00023136"/>
    </source>
</evidence>
<evidence type="ECO:0000256" key="9">
    <source>
        <dbReference type="SAM" id="MobiDB-lite"/>
    </source>
</evidence>
<accession>A0A4Y7LJA0</accession>
<protein>
    <recommendedName>
        <fullName evidence="13">Aluminum-activated malate transporter</fullName>
    </recommendedName>
</protein>
<evidence type="ECO:0000256" key="8">
    <source>
        <dbReference type="ARBA" id="ARBA00023303"/>
    </source>
</evidence>
<dbReference type="EMBL" id="CM010725">
    <property type="protein sequence ID" value="RZC84690.1"/>
    <property type="molecule type" value="Genomic_DNA"/>
</dbReference>
<keyword evidence="12" id="KW-1185">Reference proteome</keyword>
<evidence type="ECO:0000256" key="5">
    <source>
        <dbReference type="ARBA" id="ARBA00022989"/>
    </source>
</evidence>
<keyword evidence="7 10" id="KW-0472">Membrane</keyword>
<name>A0A4Y7LJA0_PAPSO</name>
<gene>
    <name evidence="11" type="ORF">C5167_047476</name>
</gene>
<reference evidence="11 12" key="1">
    <citation type="journal article" date="2018" name="Science">
        <title>The opium poppy genome and morphinan production.</title>
        <authorList>
            <person name="Guo L."/>
            <person name="Winzer T."/>
            <person name="Yang X."/>
            <person name="Li Y."/>
            <person name="Ning Z."/>
            <person name="He Z."/>
            <person name="Teodor R."/>
            <person name="Lu Y."/>
            <person name="Bowser T.A."/>
            <person name="Graham I.A."/>
            <person name="Ye K."/>
        </authorList>
    </citation>
    <scope>NUCLEOTIDE SEQUENCE [LARGE SCALE GENOMIC DNA]</scope>
    <source>
        <strain evidence="12">cv. HN1</strain>
        <tissue evidence="11">Leaves</tissue>
    </source>
</reference>
<keyword evidence="3" id="KW-0813">Transport</keyword>
<feature type="transmembrane region" description="Helical" evidence="10">
    <location>
        <begin position="34"/>
        <end position="50"/>
    </location>
</feature>
<comment type="similarity">
    <text evidence="2">Belongs to the aromatic acid exporter (TC 2.A.85) family.</text>
</comment>
<feature type="region of interest" description="Disordered" evidence="9">
    <location>
        <begin position="453"/>
        <end position="475"/>
    </location>
</feature>
<sequence>MVNEGEVSSGKECKVQIAGDHGSKEVQNRSERGLVSRIWLGFAGLLSGFMSKLSKLWRNVCGVGSEDPRRVCHCLKVGLALTVVSLFYYMRPLYESIGSNAMWAVLTVVVVFEYTVGATLAKGLNRVAGTFLAGALAIGVHWVAAHSTFSRFIPIVKQRFDYGAMIFVLTFSLVSVSGYRVEELFELAHHRFSTVVLGTAICMLICIFVRPVWAGQDLHFLIVRNLERISDSLDECVLKYFEDDKTLIDGDEERWKRILKYKSALNTKGTEDSLANFARWEPSHGQFRFQHPWNQYLKIGALTRSCAYCIEALNSSINSEIHAHERAKKHLSNVCIRLSSHSSVVLRELTVMIKTMKKSSSIEISIGEMGSAVQELQHAMKCLPIPPLLPLLVKSQTEITELSPATQANTPLMEVLNLVTITSLLVEISARIEDIVDAVNELASMTGFTESTIDEKKKQQNKPVMSDDQEVQDKNELKILQQA</sequence>
<evidence type="ECO:0000256" key="10">
    <source>
        <dbReference type="SAM" id="Phobius"/>
    </source>
</evidence>
<keyword evidence="5 10" id="KW-1133">Transmembrane helix</keyword>